<name>A0A3B0T8M4_9ZZZZ</name>
<organism evidence="1">
    <name type="scientific">hydrothermal vent metagenome</name>
    <dbReference type="NCBI Taxonomy" id="652676"/>
    <lineage>
        <taxon>unclassified sequences</taxon>
        <taxon>metagenomes</taxon>
        <taxon>ecological metagenomes</taxon>
    </lineage>
</organism>
<accession>A0A3B0T8M4</accession>
<proteinExistence type="predicted"/>
<feature type="non-terminal residue" evidence="1">
    <location>
        <position position="1"/>
    </location>
</feature>
<protein>
    <recommendedName>
        <fullName evidence="2">Transposase zinc-ribbon domain-containing protein</fullName>
    </recommendedName>
</protein>
<dbReference type="AlphaFoldDB" id="A0A3B0T8M4"/>
<gene>
    <name evidence="1" type="ORF">MNBD_BACTEROID03-971</name>
</gene>
<evidence type="ECO:0008006" key="2">
    <source>
        <dbReference type="Google" id="ProtNLM"/>
    </source>
</evidence>
<dbReference type="EMBL" id="UOEL01000117">
    <property type="protein sequence ID" value="VAW14408.1"/>
    <property type="molecule type" value="Genomic_DNA"/>
</dbReference>
<evidence type="ECO:0000313" key="1">
    <source>
        <dbReference type="EMBL" id="VAW14408.1"/>
    </source>
</evidence>
<sequence length="138" mass="15590">GRMAVVTELTQMLNPDNATKVLADIKPEEHMVCRPSCSSCSISGNGKFKGAQRYVCRDCKKYFRDSTGRLTYNLKKGELLPKYLYNMLLGYSIKRCSEETGICAQTSFDRRHKILNSFNELQPNDFGGIVESGEYILS</sequence>
<reference evidence="1" key="1">
    <citation type="submission" date="2018-06" db="EMBL/GenBank/DDBJ databases">
        <authorList>
            <person name="Zhirakovskaya E."/>
        </authorList>
    </citation>
    <scope>NUCLEOTIDE SEQUENCE</scope>
</reference>